<reference evidence="4 5" key="1">
    <citation type="submission" date="2018-10" db="EMBL/GenBank/DDBJ databases">
        <title>Transmission dynamics of multidrug resistant bacteria on intensive care unit surfaces.</title>
        <authorList>
            <person name="D'Souza A.W."/>
            <person name="Potter R.F."/>
            <person name="Wallace M."/>
            <person name="Shupe A."/>
            <person name="Patel S."/>
            <person name="Sun S."/>
            <person name="Gul D."/>
            <person name="Kwon J.H."/>
            <person name="Andleeb S."/>
            <person name="Burnham C.-A.D."/>
            <person name="Dantas G."/>
        </authorList>
    </citation>
    <scope>NUCLEOTIDE SEQUENCE [LARGE SCALE GENOMIC DNA]</scope>
    <source>
        <strain evidence="4 5">AS_373</strain>
    </source>
</reference>
<feature type="compositionally biased region" description="Polar residues" evidence="1">
    <location>
        <begin position="136"/>
        <end position="148"/>
    </location>
</feature>
<evidence type="ECO:0000313" key="6">
    <source>
        <dbReference type="Proteomes" id="UP001187066"/>
    </source>
</evidence>
<evidence type="ECO:0000313" key="4">
    <source>
        <dbReference type="EMBL" id="RSE28161.1"/>
    </source>
</evidence>
<keyword evidence="6" id="KW-1185">Reference proteome</keyword>
<protein>
    <submittedName>
        <fullName evidence="4">DUF2756 family protein</fullName>
    </submittedName>
</protein>
<gene>
    <name evidence="4" type="ORF">EGT71_05585</name>
    <name evidence="3" type="ORF">R4P48_06270</name>
</gene>
<feature type="signal peptide" evidence="2">
    <location>
        <begin position="1"/>
        <end position="17"/>
    </location>
</feature>
<dbReference type="EMBL" id="JAWLOF010000003">
    <property type="protein sequence ID" value="MDV7022286.1"/>
    <property type="molecule type" value="Genomic_DNA"/>
</dbReference>
<comment type="caution">
    <text evidence="4">The sequence shown here is derived from an EMBL/GenBank/DDBJ whole genome shotgun (WGS) entry which is preliminary data.</text>
</comment>
<keyword evidence="2" id="KW-0732">Signal</keyword>
<evidence type="ECO:0000256" key="2">
    <source>
        <dbReference type="SAM" id="SignalP"/>
    </source>
</evidence>
<dbReference type="Proteomes" id="UP001187066">
    <property type="component" value="Unassembled WGS sequence"/>
</dbReference>
<name>A0A427V5V2_9ENTR</name>
<accession>A0A427V5V2</accession>
<dbReference type="GeneID" id="84663220"/>
<evidence type="ECO:0000313" key="5">
    <source>
        <dbReference type="Proteomes" id="UP000275331"/>
    </source>
</evidence>
<evidence type="ECO:0000256" key="1">
    <source>
        <dbReference type="SAM" id="MobiDB-lite"/>
    </source>
</evidence>
<evidence type="ECO:0000313" key="3">
    <source>
        <dbReference type="EMBL" id="MDV7022286.1"/>
    </source>
</evidence>
<sequence length="158" mass="17610">MKKLLILAALLSPCSFAQPINVLNNPNQPGFVNPSEQRMQNQMQSQQIQQKGMLNQQLQTQTRVQQQHLESQINTNTQRIRESAPGELNPQTQQMLPNTSGSMLNNGSSSQDRMLNNQQHMLPDKTNGDMLRPNNGTLSNQGVTTMPQPNIPLKTIGP</sequence>
<dbReference type="EMBL" id="RHXB01000003">
    <property type="protein sequence ID" value="RSE28161.1"/>
    <property type="molecule type" value="Genomic_DNA"/>
</dbReference>
<feature type="region of interest" description="Disordered" evidence="1">
    <location>
        <begin position="136"/>
        <end position="158"/>
    </location>
</feature>
<feature type="chain" id="PRO_5019353433" evidence="2">
    <location>
        <begin position="18"/>
        <end position="158"/>
    </location>
</feature>
<reference evidence="3 6" key="2">
    <citation type="submission" date="2023-10" db="EMBL/GenBank/DDBJ databases">
        <authorList>
            <person name="Dale J."/>
        </authorList>
    </citation>
    <scope>NUCLEOTIDE SEQUENCE [LARGE SCALE GENOMIC DNA]</scope>
    <source>
        <strain evidence="3 6">2023EL-00970</strain>
    </source>
</reference>
<proteinExistence type="predicted"/>
<organism evidence="4 5">
    <name type="scientific">Atlantibacter subterraneus</name>
    <dbReference type="NCBI Taxonomy" id="255519"/>
    <lineage>
        <taxon>Bacteria</taxon>
        <taxon>Pseudomonadati</taxon>
        <taxon>Pseudomonadota</taxon>
        <taxon>Gammaproteobacteria</taxon>
        <taxon>Enterobacterales</taxon>
        <taxon>Enterobacteriaceae</taxon>
        <taxon>Atlantibacter</taxon>
    </lineage>
</organism>
<dbReference type="AlphaFoldDB" id="A0A427V5V2"/>
<dbReference type="InterPro" id="IPR020158">
    <property type="entry name" value="DUF2756"/>
</dbReference>
<dbReference type="OrthoDB" id="6566603at2"/>
<dbReference type="Proteomes" id="UP000275331">
    <property type="component" value="Unassembled WGS sequence"/>
</dbReference>
<dbReference type="NCBIfam" id="NF007675">
    <property type="entry name" value="PRK10350.1"/>
    <property type="match status" value="1"/>
</dbReference>
<dbReference type="RefSeq" id="WP_125292599.1">
    <property type="nucleotide sequence ID" value="NZ_CP100494.1"/>
</dbReference>
<dbReference type="Pfam" id="PF10956">
    <property type="entry name" value="DUF2756"/>
    <property type="match status" value="1"/>
</dbReference>